<organism evidence="2 3">
    <name type="scientific">Diacronema lutheri</name>
    <name type="common">Unicellular marine alga</name>
    <name type="synonym">Monochrysis lutheri</name>
    <dbReference type="NCBI Taxonomy" id="2081491"/>
    <lineage>
        <taxon>Eukaryota</taxon>
        <taxon>Haptista</taxon>
        <taxon>Haptophyta</taxon>
        <taxon>Pavlovophyceae</taxon>
        <taxon>Pavlovales</taxon>
        <taxon>Pavlovaceae</taxon>
        <taxon>Diacronema</taxon>
    </lineage>
</organism>
<gene>
    <name evidence="2" type="ORF">KFE25_014321</name>
</gene>
<sequence>MRRPSRPIWGSPSVHVMWDRCELVHAPPLSATLGESRFKLKIHLQGFKVQTYHDVFSGTSDALSVPLSISASSNLHKIVRMSLQTQILSRTVADVRVPLRSLELLAREGRAHTFTLAGRSGATRVLAHCHLAIRFNLSPEEERVKEQLQDELGMELEPAAVGPVAWLCGSLRRCFGGAAELRRRVEEEEQQGLRGRKASKKTVTIHPDF</sequence>
<accession>A0A8J6C9T9</accession>
<dbReference type="EMBL" id="JAGTXO010000037">
    <property type="protein sequence ID" value="KAG8459758.1"/>
    <property type="molecule type" value="Genomic_DNA"/>
</dbReference>
<name>A0A8J6C9T9_DIALT</name>
<dbReference type="AlphaFoldDB" id="A0A8J6C9T9"/>
<dbReference type="Proteomes" id="UP000751190">
    <property type="component" value="Unassembled WGS sequence"/>
</dbReference>
<feature type="region of interest" description="Disordered" evidence="1">
    <location>
        <begin position="188"/>
        <end position="209"/>
    </location>
</feature>
<keyword evidence="3" id="KW-1185">Reference proteome</keyword>
<evidence type="ECO:0000313" key="2">
    <source>
        <dbReference type="EMBL" id="KAG8459758.1"/>
    </source>
</evidence>
<dbReference type="OrthoDB" id="10528548at2759"/>
<evidence type="ECO:0000313" key="3">
    <source>
        <dbReference type="Proteomes" id="UP000751190"/>
    </source>
</evidence>
<evidence type="ECO:0000256" key="1">
    <source>
        <dbReference type="SAM" id="MobiDB-lite"/>
    </source>
</evidence>
<proteinExistence type="predicted"/>
<protein>
    <submittedName>
        <fullName evidence="2">Uncharacterized protein</fullName>
    </submittedName>
</protein>
<comment type="caution">
    <text evidence="2">The sequence shown here is derived from an EMBL/GenBank/DDBJ whole genome shotgun (WGS) entry which is preliminary data.</text>
</comment>
<reference evidence="2" key="1">
    <citation type="submission" date="2021-05" db="EMBL/GenBank/DDBJ databases">
        <title>The genome of the haptophyte Pavlova lutheri (Diacronema luteri, Pavlovales) - a model for lipid biosynthesis in eukaryotic algae.</title>
        <authorList>
            <person name="Hulatt C.J."/>
            <person name="Posewitz M.C."/>
        </authorList>
    </citation>
    <scope>NUCLEOTIDE SEQUENCE</scope>
    <source>
        <strain evidence="2">NIVA-4/92</strain>
    </source>
</reference>